<dbReference type="Gene3D" id="3.40.50.150">
    <property type="entry name" value="Vaccinia Virus protein VP39"/>
    <property type="match status" value="1"/>
</dbReference>
<dbReference type="SUPFAM" id="SSF53335">
    <property type="entry name" value="S-adenosyl-L-methionine-dependent methyltransferases"/>
    <property type="match status" value="1"/>
</dbReference>
<gene>
    <name evidence="7" type="ORF">PIIN_07429</name>
</gene>
<dbReference type="OMA" id="GSMSMCA"/>
<accession>G4TQ82</accession>
<dbReference type="Proteomes" id="UP000007148">
    <property type="component" value="Unassembled WGS sequence"/>
</dbReference>
<evidence type="ECO:0000256" key="5">
    <source>
        <dbReference type="ARBA" id="ARBA00022691"/>
    </source>
</evidence>
<feature type="compositionally biased region" description="Basic and acidic residues" evidence="6">
    <location>
        <begin position="99"/>
        <end position="118"/>
    </location>
</feature>
<dbReference type="eggNOG" id="KOG2798">
    <property type="taxonomic scope" value="Eukaryota"/>
</dbReference>
<dbReference type="STRING" id="1109443.G4TQ82"/>
<evidence type="ECO:0000313" key="7">
    <source>
        <dbReference type="EMBL" id="CCA73475.1"/>
    </source>
</evidence>
<dbReference type="HOGENOM" id="CLU_030612_1_1_1"/>
<evidence type="ECO:0000313" key="8">
    <source>
        <dbReference type="Proteomes" id="UP000007148"/>
    </source>
</evidence>
<dbReference type="InParanoid" id="G4TQ82"/>
<feature type="region of interest" description="Disordered" evidence="6">
    <location>
        <begin position="99"/>
        <end position="147"/>
    </location>
</feature>
<organism evidence="7 8">
    <name type="scientific">Serendipita indica (strain DSM 11827)</name>
    <name type="common">Root endophyte fungus</name>
    <name type="synonym">Piriformospora indica</name>
    <dbReference type="NCBI Taxonomy" id="1109443"/>
    <lineage>
        <taxon>Eukaryota</taxon>
        <taxon>Fungi</taxon>
        <taxon>Dikarya</taxon>
        <taxon>Basidiomycota</taxon>
        <taxon>Agaricomycotina</taxon>
        <taxon>Agaricomycetes</taxon>
        <taxon>Sebacinales</taxon>
        <taxon>Serendipitaceae</taxon>
        <taxon>Serendipita</taxon>
    </lineage>
</organism>
<proteinExistence type="inferred from homology"/>
<evidence type="ECO:0000256" key="3">
    <source>
        <dbReference type="ARBA" id="ARBA00022603"/>
    </source>
</evidence>
<evidence type="ECO:0000256" key="6">
    <source>
        <dbReference type="SAM" id="MobiDB-lite"/>
    </source>
</evidence>
<comment type="similarity">
    <text evidence="1">Belongs to the carnosine N-methyltransferase family.</text>
</comment>
<dbReference type="Pfam" id="PF07942">
    <property type="entry name" value="CARME"/>
    <property type="match status" value="1"/>
</dbReference>
<protein>
    <recommendedName>
        <fullName evidence="2">carnosine N-methyltransferase</fullName>
        <ecNumber evidence="2">2.1.1.22</ecNumber>
    </recommendedName>
</protein>
<dbReference type="EMBL" id="CAFZ01000228">
    <property type="protein sequence ID" value="CCA73475.1"/>
    <property type="molecule type" value="Genomic_DNA"/>
</dbReference>
<dbReference type="GO" id="GO:0030735">
    <property type="term" value="F:carnosine N-methyltransferase activity"/>
    <property type="evidence" value="ECO:0007669"/>
    <property type="project" value="UniProtKB-EC"/>
</dbReference>
<dbReference type="OrthoDB" id="978at2759"/>
<dbReference type="FunCoup" id="G4TQ82">
    <property type="interactions" value="194"/>
</dbReference>
<feature type="compositionally biased region" description="Basic residues" evidence="6">
    <location>
        <begin position="119"/>
        <end position="129"/>
    </location>
</feature>
<dbReference type="PANTHER" id="PTHR12303">
    <property type="entry name" value="CARNOSINE N-METHYLTRANSFERASE"/>
    <property type="match status" value="1"/>
</dbReference>
<comment type="caution">
    <text evidence="7">The sequence shown here is derived from an EMBL/GenBank/DDBJ whole genome shotgun (WGS) entry which is preliminary data.</text>
</comment>
<keyword evidence="3" id="KW-0489">Methyltransferase</keyword>
<dbReference type="InterPro" id="IPR029063">
    <property type="entry name" value="SAM-dependent_MTases_sf"/>
</dbReference>
<dbReference type="GO" id="GO:0032259">
    <property type="term" value="P:methylation"/>
    <property type="evidence" value="ECO:0007669"/>
    <property type="project" value="UniProtKB-KW"/>
</dbReference>
<evidence type="ECO:0000256" key="4">
    <source>
        <dbReference type="ARBA" id="ARBA00022679"/>
    </source>
</evidence>
<dbReference type="InterPro" id="IPR012901">
    <property type="entry name" value="CARME"/>
</dbReference>
<dbReference type="EC" id="2.1.1.22" evidence="2"/>
<name>G4TQ82_SERID</name>
<dbReference type="AlphaFoldDB" id="G4TQ82"/>
<evidence type="ECO:0000256" key="2">
    <source>
        <dbReference type="ARBA" id="ARBA00012003"/>
    </source>
</evidence>
<keyword evidence="8" id="KW-1185">Reference proteome</keyword>
<sequence>MSHMTEQERRDEVAHFMKIVTAFRQYEAYAISANTRRRRDFYRLPKEDKEILDSLGWRKQLDMVDELIHENAKVLERIVANPAIFMDQEELALAENNNHDVRDSHGMDHMHSHGDGAHSHSHSSHSHSHGSHETSRRQQVSATDMDKVRSTLKQIVRDWSEEGKAERDVTYKPMIDALLEHFPDQGTWPEKKVLIPGAGLARLGWELAFLGFETQCNEFSHFMLLPSYFILNETKDVNQHTIYPHIHTFSNAMSAKSMMRGISFPDVSPSSLPRSSRFSMVAGDFEELFGPKEDPEEDETEQWDAVLTCFFIDTAKNIVNYLRIIHRILTPGGIWINCGPLLWHFENSEDISIELSLEEVKELAAKIGFELKDQRTIDTSYVGDEGSMLSYVYKTAFWTATKFAK</sequence>
<reference evidence="7 8" key="1">
    <citation type="journal article" date="2011" name="PLoS Pathog.">
        <title>Endophytic Life Strategies Decoded by Genome and Transcriptome Analyses of the Mutualistic Root Symbiont Piriformospora indica.</title>
        <authorList>
            <person name="Zuccaro A."/>
            <person name="Lahrmann U."/>
            <person name="Guldener U."/>
            <person name="Langen G."/>
            <person name="Pfiffi S."/>
            <person name="Biedenkopf D."/>
            <person name="Wong P."/>
            <person name="Samans B."/>
            <person name="Grimm C."/>
            <person name="Basiewicz M."/>
            <person name="Murat C."/>
            <person name="Martin F."/>
            <person name="Kogel K.H."/>
        </authorList>
    </citation>
    <scope>NUCLEOTIDE SEQUENCE [LARGE SCALE GENOMIC DNA]</scope>
    <source>
        <strain evidence="7 8">DSM 11827</strain>
    </source>
</reference>
<dbReference type="PANTHER" id="PTHR12303:SF6">
    <property type="entry name" value="CARNOSINE N-METHYLTRANSFERASE"/>
    <property type="match status" value="1"/>
</dbReference>
<keyword evidence="5" id="KW-0949">S-adenosyl-L-methionine</keyword>
<keyword evidence="4" id="KW-0808">Transferase</keyword>
<dbReference type="SMART" id="SM01296">
    <property type="entry name" value="N2227"/>
    <property type="match status" value="1"/>
</dbReference>
<evidence type="ECO:0000256" key="1">
    <source>
        <dbReference type="ARBA" id="ARBA00010086"/>
    </source>
</evidence>